<gene>
    <name evidence="1" type="ORF">QCN29_34280</name>
</gene>
<sequence>MSPVSVHVKPKTGKEITLDDLRELVDKTKGLDGKSPILATINNRQAKISLIDIDATA</sequence>
<reference evidence="1 2" key="1">
    <citation type="submission" date="2023-04" db="EMBL/GenBank/DDBJ databases">
        <title>Streptomyces chengmaiensis sp. nov. isolated from the stem of mangrove plant in Hainan.</title>
        <authorList>
            <person name="Huang X."/>
            <person name="Zhou S."/>
            <person name="Chu X."/>
            <person name="Xie Y."/>
            <person name="Lin Y."/>
        </authorList>
    </citation>
    <scope>NUCLEOTIDE SEQUENCE [LARGE SCALE GENOMIC DNA]</scope>
    <source>
        <strain evidence="1 2">HNM0663</strain>
    </source>
</reference>
<organism evidence="1 2">
    <name type="scientific">Streptomyces chengmaiensis</name>
    <dbReference type="NCBI Taxonomy" id="3040919"/>
    <lineage>
        <taxon>Bacteria</taxon>
        <taxon>Bacillati</taxon>
        <taxon>Actinomycetota</taxon>
        <taxon>Actinomycetes</taxon>
        <taxon>Kitasatosporales</taxon>
        <taxon>Streptomycetaceae</taxon>
        <taxon>Streptomyces</taxon>
    </lineage>
</organism>
<evidence type="ECO:0000313" key="2">
    <source>
        <dbReference type="Proteomes" id="UP001223144"/>
    </source>
</evidence>
<keyword evidence="2" id="KW-1185">Reference proteome</keyword>
<name>A0ABT6I060_9ACTN</name>
<dbReference type="Proteomes" id="UP001223144">
    <property type="component" value="Unassembled WGS sequence"/>
</dbReference>
<dbReference type="RefSeq" id="WP_264241861.1">
    <property type="nucleotide sequence ID" value="NZ_JARWBG010000081.1"/>
</dbReference>
<evidence type="ECO:0000313" key="1">
    <source>
        <dbReference type="EMBL" id="MDH2393744.1"/>
    </source>
</evidence>
<protein>
    <submittedName>
        <fullName evidence="1">Uncharacterized protein</fullName>
    </submittedName>
</protein>
<comment type="caution">
    <text evidence="1">The sequence shown here is derived from an EMBL/GenBank/DDBJ whole genome shotgun (WGS) entry which is preliminary data.</text>
</comment>
<dbReference type="EMBL" id="JARWBG010000081">
    <property type="protein sequence ID" value="MDH2393744.1"/>
    <property type="molecule type" value="Genomic_DNA"/>
</dbReference>
<accession>A0ABT6I060</accession>
<proteinExistence type="predicted"/>